<name>A0A4V5PQC7_9BACT</name>
<evidence type="ECO:0008006" key="3">
    <source>
        <dbReference type="Google" id="ProtNLM"/>
    </source>
</evidence>
<accession>A0A4V5PQC7</accession>
<gene>
    <name evidence="1" type="ORF">E8A74_02700</name>
</gene>
<dbReference type="OrthoDB" id="163160at2"/>
<sequence length="174" mass="18963">MASKTHVDGNKVTIDDSIYHVSSAGGQYAVTDEFGLRTGYFSVRGRVVTPEDYGVEGAHPILQIGKLWAAANLWKANEKSASSVPTKGLCRVVTHEKAGEADLEKARAHRAWMRKQPGCKASYFVTDPATGKGMTISIWETRDQLNAFKEARPPEGAVALKSLSVEVFPMVEEP</sequence>
<evidence type="ECO:0000313" key="2">
    <source>
        <dbReference type="Proteomes" id="UP000309215"/>
    </source>
</evidence>
<proteinExistence type="predicted"/>
<protein>
    <recommendedName>
        <fullName evidence="3">ABM domain-containing protein</fullName>
    </recommendedName>
</protein>
<dbReference type="RefSeq" id="WP_136927315.1">
    <property type="nucleotide sequence ID" value="NZ_SSMQ01000002.1"/>
</dbReference>
<keyword evidence="2" id="KW-1185">Reference proteome</keyword>
<dbReference type="AlphaFoldDB" id="A0A4V5PQC7"/>
<dbReference type="EMBL" id="SSMQ01000002">
    <property type="protein sequence ID" value="TKD12678.1"/>
    <property type="molecule type" value="Genomic_DNA"/>
</dbReference>
<evidence type="ECO:0000313" key="1">
    <source>
        <dbReference type="EMBL" id="TKD12678.1"/>
    </source>
</evidence>
<dbReference type="SUPFAM" id="SSF54909">
    <property type="entry name" value="Dimeric alpha+beta barrel"/>
    <property type="match status" value="1"/>
</dbReference>
<reference evidence="1 2" key="1">
    <citation type="submission" date="2019-04" db="EMBL/GenBank/DDBJ databases">
        <authorList>
            <person name="Li Y."/>
            <person name="Wang J."/>
        </authorList>
    </citation>
    <scope>NUCLEOTIDE SEQUENCE [LARGE SCALE GENOMIC DNA]</scope>
    <source>
        <strain evidence="1 2">DSM 14668</strain>
    </source>
</reference>
<comment type="caution">
    <text evidence="1">The sequence shown here is derived from an EMBL/GenBank/DDBJ whole genome shotgun (WGS) entry which is preliminary data.</text>
</comment>
<organism evidence="1 2">
    <name type="scientific">Polyangium fumosum</name>
    <dbReference type="NCBI Taxonomy" id="889272"/>
    <lineage>
        <taxon>Bacteria</taxon>
        <taxon>Pseudomonadati</taxon>
        <taxon>Myxococcota</taxon>
        <taxon>Polyangia</taxon>
        <taxon>Polyangiales</taxon>
        <taxon>Polyangiaceae</taxon>
        <taxon>Polyangium</taxon>
    </lineage>
</organism>
<dbReference type="InterPro" id="IPR011008">
    <property type="entry name" value="Dimeric_a/b-barrel"/>
</dbReference>
<dbReference type="Proteomes" id="UP000309215">
    <property type="component" value="Unassembled WGS sequence"/>
</dbReference>